<evidence type="ECO:0000256" key="4">
    <source>
        <dbReference type="PROSITE-ProRule" id="PRU00175"/>
    </source>
</evidence>
<feature type="region of interest" description="Disordered" evidence="6">
    <location>
        <begin position="199"/>
        <end position="218"/>
    </location>
</feature>
<proteinExistence type="predicted"/>
<evidence type="ECO:0000256" key="1">
    <source>
        <dbReference type="ARBA" id="ARBA00022723"/>
    </source>
</evidence>
<keyword evidence="1" id="KW-0479">Metal-binding</keyword>
<dbReference type="InterPro" id="IPR050143">
    <property type="entry name" value="TRIM/RBCC"/>
</dbReference>
<dbReference type="GeneID" id="103108714"/>
<reference evidence="8" key="1">
    <citation type="submission" date="2025-05" db="UniProtKB">
        <authorList>
            <consortium name="RefSeq"/>
        </authorList>
    </citation>
    <scope>NUCLEOTIDE SEQUENCE [LARGE SCALE GENOMIC DNA]</scope>
</reference>
<reference evidence="9" key="2">
    <citation type="submission" date="2025-08" db="UniProtKB">
        <authorList>
            <consortium name="RefSeq"/>
        </authorList>
    </citation>
    <scope>IDENTIFICATION</scope>
</reference>
<keyword evidence="8" id="KW-1185">Reference proteome</keyword>
<gene>
    <name evidence="9" type="primary">LOC103108714</name>
</gene>
<dbReference type="RefSeq" id="XP_060027552.1">
    <property type="nucleotide sequence ID" value="XM_060171569.1"/>
</dbReference>
<evidence type="ECO:0000313" key="8">
    <source>
        <dbReference type="Proteomes" id="UP001652624"/>
    </source>
</evidence>
<dbReference type="SMART" id="SM00184">
    <property type="entry name" value="RING"/>
    <property type="match status" value="1"/>
</dbReference>
<name>A0ABM3VT92_ERIEU</name>
<feature type="coiled-coil region" evidence="5">
    <location>
        <begin position="132"/>
        <end position="166"/>
    </location>
</feature>
<keyword evidence="5" id="KW-0175">Coiled coil</keyword>
<evidence type="ECO:0000256" key="3">
    <source>
        <dbReference type="ARBA" id="ARBA00022833"/>
    </source>
</evidence>
<keyword evidence="3" id="KW-0862">Zinc</keyword>
<dbReference type="PANTHER" id="PTHR24103">
    <property type="entry name" value="E3 UBIQUITIN-PROTEIN LIGASE TRIM"/>
    <property type="match status" value="1"/>
</dbReference>
<dbReference type="Proteomes" id="UP001652624">
    <property type="component" value="Chromosome 2"/>
</dbReference>
<evidence type="ECO:0000256" key="6">
    <source>
        <dbReference type="SAM" id="MobiDB-lite"/>
    </source>
</evidence>
<dbReference type="InterPro" id="IPR013083">
    <property type="entry name" value="Znf_RING/FYVE/PHD"/>
</dbReference>
<evidence type="ECO:0000256" key="5">
    <source>
        <dbReference type="SAM" id="Coils"/>
    </source>
</evidence>
<dbReference type="SUPFAM" id="SSF57850">
    <property type="entry name" value="RING/U-box"/>
    <property type="match status" value="1"/>
</dbReference>
<dbReference type="PROSITE" id="PS50089">
    <property type="entry name" value="ZF_RING_2"/>
    <property type="match status" value="1"/>
</dbReference>
<dbReference type="InterPro" id="IPR017907">
    <property type="entry name" value="Znf_RING_CS"/>
</dbReference>
<sequence length="225" mass="26163">MSFFEKMSTIDLIENLREELTCFICMDYFTSPVTTECGHSFCLVCLLRSWEEHNAPLSCPECWRTLDSPNFQPNERLGRLAAIGKQLRFQMLQSEGEHRRMLAAAKEYTDHEQGANAFSAQCHGANRAHLSSEAEEHHKEKLQEILNRLRKRKKEAQIILTHEKERVILCKVSIYLSLHLVHDSVEWYKAYPVEYQEKKTNISSPSPRTCRKDSTSNSFEKVKVL</sequence>
<dbReference type="Pfam" id="PF15227">
    <property type="entry name" value="zf-C3HC4_4"/>
    <property type="match status" value="1"/>
</dbReference>
<feature type="domain" description="RING-type" evidence="7">
    <location>
        <begin position="22"/>
        <end position="62"/>
    </location>
</feature>
<evidence type="ECO:0000259" key="7">
    <source>
        <dbReference type="PROSITE" id="PS50089"/>
    </source>
</evidence>
<dbReference type="Gene3D" id="3.30.40.10">
    <property type="entry name" value="Zinc/RING finger domain, C3HC4 (zinc finger)"/>
    <property type="match status" value="1"/>
</dbReference>
<accession>A0ABM3VT92</accession>
<evidence type="ECO:0000313" key="9">
    <source>
        <dbReference type="RefSeq" id="XP_060027552.1"/>
    </source>
</evidence>
<dbReference type="PROSITE" id="PS00518">
    <property type="entry name" value="ZF_RING_1"/>
    <property type="match status" value="1"/>
</dbReference>
<protein>
    <submittedName>
        <fullName evidence="9">Probable E3 ubiquitin-protein ligase TRIML1</fullName>
    </submittedName>
</protein>
<organism evidence="8 9">
    <name type="scientific">Erinaceus europaeus</name>
    <name type="common">Western European hedgehog</name>
    <dbReference type="NCBI Taxonomy" id="9365"/>
    <lineage>
        <taxon>Eukaryota</taxon>
        <taxon>Metazoa</taxon>
        <taxon>Chordata</taxon>
        <taxon>Craniata</taxon>
        <taxon>Vertebrata</taxon>
        <taxon>Euteleostomi</taxon>
        <taxon>Mammalia</taxon>
        <taxon>Eutheria</taxon>
        <taxon>Laurasiatheria</taxon>
        <taxon>Eulipotyphla</taxon>
        <taxon>Erinaceidae</taxon>
        <taxon>Erinaceinae</taxon>
        <taxon>Erinaceus</taxon>
    </lineage>
</organism>
<dbReference type="InterPro" id="IPR001841">
    <property type="entry name" value="Znf_RING"/>
</dbReference>
<evidence type="ECO:0000256" key="2">
    <source>
        <dbReference type="ARBA" id="ARBA00022771"/>
    </source>
</evidence>
<keyword evidence="2 4" id="KW-0863">Zinc-finger</keyword>